<keyword evidence="1" id="KW-0812">Transmembrane</keyword>
<dbReference type="AlphaFoldDB" id="A0A2H0LPK5"/>
<reference evidence="2 3" key="1">
    <citation type="submission" date="2017-09" db="EMBL/GenBank/DDBJ databases">
        <title>Depth-based differentiation of microbial function through sediment-hosted aquifers and enrichment of novel symbionts in the deep terrestrial subsurface.</title>
        <authorList>
            <person name="Probst A.J."/>
            <person name="Ladd B."/>
            <person name="Jarett J.K."/>
            <person name="Geller-Mcgrath D.E."/>
            <person name="Sieber C.M."/>
            <person name="Emerson J.B."/>
            <person name="Anantharaman K."/>
            <person name="Thomas B.C."/>
            <person name="Malmstrom R."/>
            <person name="Stieglmeier M."/>
            <person name="Klingl A."/>
            <person name="Woyke T."/>
            <person name="Ryan C.M."/>
            <person name="Banfield J.F."/>
        </authorList>
    </citation>
    <scope>NUCLEOTIDE SEQUENCE [LARGE SCALE GENOMIC DNA]</scope>
    <source>
        <strain evidence="2">CG11_big_fil_rev_8_21_14_0_20_45_26</strain>
    </source>
</reference>
<accession>A0A2H0LPK5</accession>
<evidence type="ECO:0000256" key="1">
    <source>
        <dbReference type="SAM" id="Phobius"/>
    </source>
</evidence>
<dbReference type="Proteomes" id="UP000230859">
    <property type="component" value="Unassembled WGS sequence"/>
</dbReference>
<organism evidence="2 3">
    <name type="scientific">Candidatus Abzuiibacterium crystallinum</name>
    <dbReference type="NCBI Taxonomy" id="1974748"/>
    <lineage>
        <taxon>Bacteria</taxon>
        <taxon>Pseudomonadati</taxon>
        <taxon>Candidatus Omnitrophota</taxon>
        <taxon>Candidatus Abzuiibacterium</taxon>
    </lineage>
</organism>
<feature type="transmembrane region" description="Helical" evidence="1">
    <location>
        <begin position="21"/>
        <end position="47"/>
    </location>
</feature>
<protein>
    <submittedName>
        <fullName evidence="2">Uncharacterized protein</fullName>
    </submittedName>
</protein>
<comment type="caution">
    <text evidence="2">The sequence shown here is derived from an EMBL/GenBank/DDBJ whole genome shotgun (WGS) entry which is preliminary data.</text>
</comment>
<proteinExistence type="predicted"/>
<keyword evidence="1" id="KW-1133">Transmembrane helix</keyword>
<dbReference type="EMBL" id="PCVY01000047">
    <property type="protein sequence ID" value="PIQ86276.1"/>
    <property type="molecule type" value="Genomic_DNA"/>
</dbReference>
<keyword evidence="1" id="KW-0472">Membrane</keyword>
<evidence type="ECO:0000313" key="2">
    <source>
        <dbReference type="EMBL" id="PIQ86276.1"/>
    </source>
</evidence>
<sequence>MADLSAEKSIKIGLKIAKPQVINIHPIYVLMAAMSFALIGLTLWLLVLEYMGQPPFPWLRSFVEDLTLSI</sequence>
<gene>
    <name evidence="2" type="ORF">COV74_05270</name>
</gene>
<evidence type="ECO:0000313" key="3">
    <source>
        <dbReference type="Proteomes" id="UP000230859"/>
    </source>
</evidence>
<name>A0A2H0LPK5_9BACT</name>